<dbReference type="OrthoDB" id="1115172at2"/>
<accession>A0A1B9Y1I1</accession>
<evidence type="ECO:0008006" key="4">
    <source>
        <dbReference type="Google" id="ProtNLM"/>
    </source>
</evidence>
<protein>
    <recommendedName>
        <fullName evidence="4">Chromosome partitioning protein ParA</fullName>
    </recommendedName>
</protein>
<feature type="coiled-coil region" evidence="1">
    <location>
        <begin position="138"/>
        <end position="168"/>
    </location>
</feature>
<evidence type="ECO:0000313" key="3">
    <source>
        <dbReference type="Proteomes" id="UP000093186"/>
    </source>
</evidence>
<keyword evidence="3" id="KW-1185">Reference proteome</keyword>
<dbReference type="Proteomes" id="UP000093186">
    <property type="component" value="Unassembled WGS sequence"/>
</dbReference>
<dbReference type="RefSeq" id="WP_068702257.1">
    <property type="nucleotide sequence ID" value="NZ_JAUOSW010000001.1"/>
</dbReference>
<dbReference type="AlphaFoldDB" id="A0A1B9Y1I1"/>
<proteinExistence type="predicted"/>
<keyword evidence="1" id="KW-0175">Coiled coil</keyword>
<evidence type="ECO:0000256" key="1">
    <source>
        <dbReference type="SAM" id="Coils"/>
    </source>
</evidence>
<organism evidence="2 3">
    <name type="scientific">Tenacibaculum soleae</name>
    <dbReference type="NCBI Taxonomy" id="447689"/>
    <lineage>
        <taxon>Bacteria</taxon>
        <taxon>Pseudomonadati</taxon>
        <taxon>Bacteroidota</taxon>
        <taxon>Flavobacteriia</taxon>
        <taxon>Flavobacteriales</taxon>
        <taxon>Flavobacteriaceae</taxon>
        <taxon>Tenacibaculum</taxon>
    </lineage>
</organism>
<gene>
    <name evidence="2" type="ORF">BA195_02890</name>
</gene>
<evidence type="ECO:0000313" key="2">
    <source>
        <dbReference type="EMBL" id="OCK43667.1"/>
    </source>
</evidence>
<sequence>MTPQKRKNAFVVLLLVITLFLTLYSFQKTSQYNDLQEIFQQERADLEKELDEMIKDYTDVVVRKKRLSKRLKVELVKMNNLRDSIKNLRIDNYDLIIKYRKKITTLERENRNLFIRVDSLNTANHVLAQENIITNEILQQKETINTSLTEKNKELEEKQRKMETKIALGGVIKTSSVKVVAMKERSSGKLTSTSRSSKTDAFKINFDLLKNLVASSGEKSVYIQIIDQNKKVIAPKGVTKLKDGGKVQYTDSIEVNYNNDRLSLVSLVLVNRDDINKGKYTVSAFVDGVYSGATALNLK</sequence>
<dbReference type="EMBL" id="MAKX01000001">
    <property type="protein sequence ID" value="OCK43667.1"/>
    <property type="molecule type" value="Genomic_DNA"/>
</dbReference>
<name>A0A1B9Y1I1_9FLAO</name>
<dbReference type="STRING" id="447689.BA195_02890"/>
<reference evidence="2 3" key="1">
    <citation type="submission" date="2016-06" db="EMBL/GenBank/DDBJ databases">
        <title>Draft Genome Sequence of Tenacibaculum soleae UCD-KL19.</title>
        <authorList>
            <person name="Eisen J.A."/>
            <person name="Coil D.A."/>
            <person name="Lujan K.M."/>
        </authorList>
    </citation>
    <scope>NUCLEOTIDE SEQUENCE [LARGE SCALE GENOMIC DNA]</scope>
    <source>
        <strain evidence="2 3">UCD-KL19</strain>
    </source>
</reference>
<comment type="caution">
    <text evidence="2">The sequence shown here is derived from an EMBL/GenBank/DDBJ whole genome shotgun (WGS) entry which is preliminary data.</text>
</comment>